<dbReference type="OrthoDB" id="9799090at2"/>
<evidence type="ECO:0000256" key="8">
    <source>
        <dbReference type="SAM" id="Phobius"/>
    </source>
</evidence>
<keyword evidence="5" id="KW-0406">Ion transport</keyword>
<evidence type="ECO:0000313" key="11">
    <source>
        <dbReference type="Proteomes" id="UP000198280"/>
    </source>
</evidence>
<protein>
    <submittedName>
        <fullName evidence="10">Voltage-gated potassium channel</fullName>
    </submittedName>
</protein>
<feature type="transmembrane region" description="Helical" evidence="8">
    <location>
        <begin position="46"/>
        <end position="67"/>
    </location>
</feature>
<evidence type="ECO:0000259" key="9">
    <source>
        <dbReference type="Pfam" id="PF07885"/>
    </source>
</evidence>
<dbReference type="EMBL" id="FZOF01000025">
    <property type="protein sequence ID" value="SNT43101.1"/>
    <property type="molecule type" value="Genomic_DNA"/>
</dbReference>
<keyword evidence="7 10" id="KW-0407">Ion channel</keyword>
<dbReference type="AlphaFoldDB" id="A0A239MKC2"/>
<keyword evidence="6 8" id="KW-0472">Membrane</keyword>
<dbReference type="Pfam" id="PF07885">
    <property type="entry name" value="Ion_trans_2"/>
    <property type="match status" value="1"/>
</dbReference>
<dbReference type="GO" id="GO:0001508">
    <property type="term" value="P:action potential"/>
    <property type="evidence" value="ECO:0007669"/>
    <property type="project" value="TreeGrafter"/>
</dbReference>
<feature type="transmembrane region" description="Helical" evidence="8">
    <location>
        <begin position="16"/>
        <end position="34"/>
    </location>
</feature>
<dbReference type="Gene3D" id="1.20.120.350">
    <property type="entry name" value="Voltage-gated potassium channels. Chain C"/>
    <property type="match status" value="1"/>
</dbReference>
<dbReference type="PANTHER" id="PTHR11537:SF254">
    <property type="entry name" value="POTASSIUM VOLTAGE-GATED CHANNEL PROTEIN SHAB"/>
    <property type="match status" value="1"/>
</dbReference>
<keyword evidence="3 8" id="KW-0812">Transmembrane</keyword>
<keyword evidence="4 8" id="KW-1133">Transmembrane helix</keyword>
<evidence type="ECO:0000256" key="4">
    <source>
        <dbReference type="ARBA" id="ARBA00022989"/>
    </source>
</evidence>
<organism evidence="10 11">
    <name type="scientific">Actinacidiphila glaucinigra</name>
    <dbReference type="NCBI Taxonomy" id="235986"/>
    <lineage>
        <taxon>Bacteria</taxon>
        <taxon>Bacillati</taxon>
        <taxon>Actinomycetota</taxon>
        <taxon>Actinomycetes</taxon>
        <taxon>Kitasatosporales</taxon>
        <taxon>Streptomycetaceae</taxon>
        <taxon>Actinacidiphila</taxon>
    </lineage>
</organism>
<gene>
    <name evidence="10" type="ORF">SAMN05216252_12539</name>
</gene>
<dbReference type="Proteomes" id="UP000198280">
    <property type="component" value="Unassembled WGS sequence"/>
</dbReference>
<evidence type="ECO:0000256" key="6">
    <source>
        <dbReference type="ARBA" id="ARBA00023136"/>
    </source>
</evidence>
<dbReference type="GO" id="GO:0005249">
    <property type="term" value="F:voltage-gated potassium channel activity"/>
    <property type="evidence" value="ECO:0007669"/>
    <property type="project" value="InterPro"/>
</dbReference>
<dbReference type="GO" id="GO:0008076">
    <property type="term" value="C:voltage-gated potassium channel complex"/>
    <property type="evidence" value="ECO:0007669"/>
    <property type="project" value="InterPro"/>
</dbReference>
<dbReference type="Gene3D" id="1.20.5.110">
    <property type="match status" value="1"/>
</dbReference>
<evidence type="ECO:0000256" key="7">
    <source>
        <dbReference type="ARBA" id="ARBA00023303"/>
    </source>
</evidence>
<dbReference type="PANTHER" id="PTHR11537">
    <property type="entry name" value="VOLTAGE-GATED POTASSIUM CHANNEL"/>
    <property type="match status" value="1"/>
</dbReference>
<evidence type="ECO:0000256" key="3">
    <source>
        <dbReference type="ARBA" id="ARBA00022692"/>
    </source>
</evidence>
<feature type="transmembrane region" description="Helical" evidence="8">
    <location>
        <begin position="117"/>
        <end position="138"/>
    </location>
</feature>
<sequence length="222" mass="24768">MDDERRLHEWERRGSVPLSIASLVFLVTYAVRVLAPDLPPDWSDLLFTITVVTWGIFVVDYLVRVAVAPHRWSYVRRRWLDLVVVILPLLRPLRLLQLYGKIQNRHKQPRLSLEARVMAYAGLSALLLGFAASLQVYADEHDAPGGQIRTYGESVWWLCSTITTTGYGDLVPVTARGRVIAVGVMFLGVVLIGAVVGSFSAWLTQSFRRADERQGAGGPPEG</sequence>
<dbReference type="InterPro" id="IPR028325">
    <property type="entry name" value="VG_K_chnl"/>
</dbReference>
<feature type="domain" description="Potassium channel" evidence="9">
    <location>
        <begin position="139"/>
        <end position="204"/>
    </location>
</feature>
<accession>A0A239MKC2</accession>
<dbReference type="InterPro" id="IPR027359">
    <property type="entry name" value="Volt_channel_dom_sf"/>
</dbReference>
<dbReference type="Gene3D" id="1.10.287.70">
    <property type="match status" value="1"/>
</dbReference>
<dbReference type="InterPro" id="IPR013099">
    <property type="entry name" value="K_chnl_dom"/>
</dbReference>
<name>A0A239MKC2_9ACTN</name>
<evidence type="ECO:0000256" key="2">
    <source>
        <dbReference type="ARBA" id="ARBA00022448"/>
    </source>
</evidence>
<evidence type="ECO:0000256" key="5">
    <source>
        <dbReference type="ARBA" id="ARBA00023065"/>
    </source>
</evidence>
<evidence type="ECO:0000313" key="10">
    <source>
        <dbReference type="EMBL" id="SNT43101.1"/>
    </source>
</evidence>
<evidence type="ECO:0000256" key="1">
    <source>
        <dbReference type="ARBA" id="ARBA00004141"/>
    </source>
</evidence>
<reference evidence="10 11" key="1">
    <citation type="submission" date="2017-06" db="EMBL/GenBank/DDBJ databases">
        <authorList>
            <person name="Kim H.J."/>
            <person name="Triplett B.A."/>
        </authorList>
    </citation>
    <scope>NUCLEOTIDE SEQUENCE [LARGE SCALE GENOMIC DNA]</scope>
    <source>
        <strain evidence="10 11">CGMCC 4.1858</strain>
    </source>
</reference>
<keyword evidence="2" id="KW-0813">Transport</keyword>
<keyword evidence="11" id="KW-1185">Reference proteome</keyword>
<dbReference type="SUPFAM" id="SSF81324">
    <property type="entry name" value="Voltage-gated potassium channels"/>
    <property type="match status" value="1"/>
</dbReference>
<comment type="subcellular location">
    <subcellularLocation>
        <location evidence="1">Membrane</location>
        <topology evidence="1">Multi-pass membrane protein</topology>
    </subcellularLocation>
</comment>
<feature type="transmembrane region" description="Helical" evidence="8">
    <location>
        <begin position="179"/>
        <end position="203"/>
    </location>
</feature>
<proteinExistence type="predicted"/>